<keyword evidence="3 11" id="KW-0813">Transport</keyword>
<keyword evidence="4 11" id="KW-1003">Cell membrane</keyword>
<name>A0A5K7SGV6_9BACT</name>
<dbReference type="KEGG" id="anf:AQPE_5047"/>
<keyword evidence="8 11" id="KW-1133">Transmembrane helix</keyword>
<dbReference type="GO" id="GO:0030964">
    <property type="term" value="C:NADH dehydrogenase complex"/>
    <property type="evidence" value="ECO:0007669"/>
    <property type="project" value="TreeGrafter"/>
</dbReference>
<evidence type="ECO:0000256" key="8">
    <source>
        <dbReference type="ARBA" id="ARBA00022989"/>
    </source>
</evidence>
<sequence length="116" mass="13007">MESESLILFFIVALILVGGAIIFSTLVAPSSLNPVKSEPYECGIPSEGPAWIQFNVGYYLFAIIYLVFDVETVFLFPWGVVMKSIGMRAFIEIIIFFFILGLGLLYAWKKGALKWV</sequence>
<evidence type="ECO:0000256" key="11">
    <source>
        <dbReference type="HAMAP-Rule" id="MF_01394"/>
    </source>
</evidence>
<dbReference type="RefSeq" id="WP_318348944.1">
    <property type="nucleotide sequence ID" value="NZ_AP018694.1"/>
</dbReference>
<protein>
    <recommendedName>
        <fullName evidence="11">NADH-quinone oxidoreductase subunit A</fullName>
        <ecNumber evidence="11">7.1.1.-</ecNumber>
    </recommendedName>
    <alternativeName>
        <fullName evidence="11">NADH dehydrogenase I subunit A</fullName>
    </alternativeName>
    <alternativeName>
        <fullName evidence="11">NDH-1 subunit A</fullName>
    </alternativeName>
    <alternativeName>
        <fullName evidence="11">NUO1</fullName>
    </alternativeName>
</protein>
<keyword evidence="14" id="KW-1185">Reference proteome</keyword>
<dbReference type="GO" id="GO:0008137">
    <property type="term" value="F:NADH dehydrogenase (ubiquinone) activity"/>
    <property type="evidence" value="ECO:0007669"/>
    <property type="project" value="InterPro"/>
</dbReference>
<evidence type="ECO:0000313" key="13">
    <source>
        <dbReference type="EMBL" id="BBE20852.1"/>
    </source>
</evidence>
<dbReference type="GO" id="GO:0005886">
    <property type="term" value="C:plasma membrane"/>
    <property type="evidence" value="ECO:0007669"/>
    <property type="project" value="UniProtKB-SubCell"/>
</dbReference>
<comment type="function">
    <text evidence="11">NDH-1 shuttles electrons from NADH, via FMN and iron-sulfur (Fe-S) centers, to quinones in the respiratory chain. The immediate electron acceptor for the enzyme in this species is believed to be a menaquinone. Couples the redox reaction to proton translocation (for every two electrons transferred, four hydrogen ions are translocated across the cytoplasmic membrane), and thus conserves the redox energy in a proton gradient.</text>
</comment>
<dbReference type="PANTHER" id="PTHR11058">
    <property type="entry name" value="NADH-UBIQUINONE OXIDOREDUCTASE CHAIN 3"/>
    <property type="match status" value="1"/>
</dbReference>
<evidence type="ECO:0000256" key="7">
    <source>
        <dbReference type="ARBA" id="ARBA00022967"/>
    </source>
</evidence>
<keyword evidence="5 11" id="KW-0812">Transmembrane</keyword>
<evidence type="ECO:0000256" key="10">
    <source>
        <dbReference type="ARBA" id="ARBA00023136"/>
    </source>
</evidence>
<reference evidence="13" key="1">
    <citation type="journal article" date="2020" name="Int. J. Syst. Evol. Microbiol.">
        <title>Aquipluma nitroreducens gen. nov. sp. nov., a novel facultatively anaerobic bacterium isolated from a freshwater lake.</title>
        <authorList>
            <person name="Watanabe M."/>
            <person name="Kojima H."/>
            <person name="Fukui M."/>
        </authorList>
    </citation>
    <scope>NUCLEOTIDE SEQUENCE</scope>
    <source>
        <strain evidence="13">MeG22</strain>
    </source>
</reference>
<dbReference type="Proteomes" id="UP001193389">
    <property type="component" value="Chromosome"/>
</dbReference>
<dbReference type="EMBL" id="AP018694">
    <property type="protein sequence ID" value="BBE20852.1"/>
    <property type="molecule type" value="Genomic_DNA"/>
</dbReference>
<dbReference type="InterPro" id="IPR000440">
    <property type="entry name" value="NADH_UbQ/plastoQ_OxRdtase_su3"/>
</dbReference>
<evidence type="ECO:0000256" key="9">
    <source>
        <dbReference type="ARBA" id="ARBA00023027"/>
    </source>
</evidence>
<evidence type="ECO:0000256" key="12">
    <source>
        <dbReference type="RuleBase" id="RU003639"/>
    </source>
</evidence>
<feature type="transmembrane region" description="Helical" evidence="11">
    <location>
        <begin position="7"/>
        <end position="28"/>
    </location>
</feature>
<evidence type="ECO:0000256" key="3">
    <source>
        <dbReference type="ARBA" id="ARBA00022448"/>
    </source>
</evidence>
<comment type="subunit">
    <text evidence="11">NDH-1 is composed of 14 different subunits. Subunits NuoA, H, J, K, L, M, N constitute the membrane sector of the complex.</text>
</comment>
<gene>
    <name evidence="11" type="primary">nuoA</name>
    <name evidence="13" type="ORF">AQPE_5047</name>
</gene>
<keyword evidence="10 11" id="KW-0472">Membrane</keyword>
<evidence type="ECO:0000256" key="2">
    <source>
        <dbReference type="ARBA" id="ARBA00008472"/>
    </source>
</evidence>
<dbReference type="InterPro" id="IPR023043">
    <property type="entry name" value="NAD(P)H_OxRDtase_bac/plastid"/>
</dbReference>
<evidence type="ECO:0000256" key="1">
    <source>
        <dbReference type="ARBA" id="ARBA00004141"/>
    </source>
</evidence>
<comment type="subcellular location">
    <subcellularLocation>
        <location evidence="11 12">Cell membrane</location>
        <topology evidence="11 12">Multi-pass membrane protein</topology>
    </subcellularLocation>
    <subcellularLocation>
        <location evidence="1">Membrane</location>
        <topology evidence="1">Multi-pass membrane protein</topology>
    </subcellularLocation>
</comment>
<keyword evidence="13" id="KW-0830">Ubiquinone</keyword>
<dbReference type="GO" id="GO:0050136">
    <property type="term" value="F:NADH dehydrogenase (quinone) (non-electrogenic) activity"/>
    <property type="evidence" value="ECO:0007669"/>
    <property type="project" value="UniProtKB-UniRule"/>
</dbReference>
<dbReference type="GO" id="GO:0048038">
    <property type="term" value="F:quinone binding"/>
    <property type="evidence" value="ECO:0007669"/>
    <property type="project" value="UniProtKB-KW"/>
</dbReference>
<evidence type="ECO:0000256" key="4">
    <source>
        <dbReference type="ARBA" id="ARBA00022475"/>
    </source>
</evidence>
<comment type="catalytic activity">
    <reaction evidence="11 12">
        <text>a quinone + NADH + 5 H(+)(in) = a quinol + NAD(+) + 4 H(+)(out)</text>
        <dbReference type="Rhea" id="RHEA:57888"/>
        <dbReference type="ChEBI" id="CHEBI:15378"/>
        <dbReference type="ChEBI" id="CHEBI:24646"/>
        <dbReference type="ChEBI" id="CHEBI:57540"/>
        <dbReference type="ChEBI" id="CHEBI:57945"/>
        <dbReference type="ChEBI" id="CHEBI:132124"/>
    </reaction>
</comment>
<dbReference type="AlphaFoldDB" id="A0A5K7SGV6"/>
<proteinExistence type="inferred from homology"/>
<keyword evidence="6 11" id="KW-0874">Quinone</keyword>
<feature type="transmembrane region" description="Helical" evidence="11">
    <location>
        <begin position="89"/>
        <end position="108"/>
    </location>
</feature>
<keyword evidence="9 11" id="KW-0520">NAD</keyword>
<keyword evidence="7 11" id="KW-1278">Translocase</keyword>
<organism evidence="13 14">
    <name type="scientific">Aquipluma nitroreducens</name>
    <dbReference type="NCBI Taxonomy" id="2010828"/>
    <lineage>
        <taxon>Bacteria</taxon>
        <taxon>Pseudomonadati</taxon>
        <taxon>Bacteroidota</taxon>
        <taxon>Bacteroidia</taxon>
        <taxon>Marinilabiliales</taxon>
        <taxon>Prolixibacteraceae</taxon>
        <taxon>Aquipluma</taxon>
    </lineage>
</organism>
<dbReference type="HAMAP" id="MF_01394">
    <property type="entry name" value="NDH1_NuoA"/>
    <property type="match status" value="1"/>
</dbReference>
<accession>A0A5K7SGV6</accession>
<dbReference type="Gene3D" id="1.20.58.1610">
    <property type="entry name" value="NADH:ubiquinone/plastoquinone oxidoreductase, chain 3"/>
    <property type="match status" value="1"/>
</dbReference>
<dbReference type="EC" id="7.1.1.-" evidence="11"/>
<evidence type="ECO:0000256" key="6">
    <source>
        <dbReference type="ARBA" id="ARBA00022719"/>
    </source>
</evidence>
<feature type="transmembrane region" description="Helical" evidence="11">
    <location>
        <begin position="56"/>
        <end position="77"/>
    </location>
</feature>
<dbReference type="Pfam" id="PF00507">
    <property type="entry name" value="Oxidored_q4"/>
    <property type="match status" value="1"/>
</dbReference>
<evidence type="ECO:0000313" key="14">
    <source>
        <dbReference type="Proteomes" id="UP001193389"/>
    </source>
</evidence>
<dbReference type="InterPro" id="IPR038430">
    <property type="entry name" value="NDAH_ubi_oxred_su3_sf"/>
</dbReference>
<dbReference type="PANTHER" id="PTHR11058:SF22">
    <property type="entry name" value="NADH-QUINONE OXIDOREDUCTASE SUBUNIT A"/>
    <property type="match status" value="1"/>
</dbReference>
<evidence type="ECO:0000256" key="5">
    <source>
        <dbReference type="ARBA" id="ARBA00022692"/>
    </source>
</evidence>
<comment type="similarity">
    <text evidence="2 11 12">Belongs to the complex I subunit 3 family.</text>
</comment>